<dbReference type="NCBIfam" id="NF038151">
    <property type="entry name" value="lanthi_synth_III"/>
    <property type="match status" value="1"/>
</dbReference>
<sequence length="853" mass="93138">MEKQYELYCQKDRLFYDVMDGQERPAFAIADEPLPEGWQRIRRSEWLVYVPPAQEIPQQGWKIHVAACHENAEDVLVRVRDYCVPRTISFKHLRSADVLLMRNAKYAGRGGSGKLVTIYPRDEAELEQILRELGELLAGEPGPYILTDLRIGNGPLYVRYGGFAERHCKDEDGRLVSAIEDGEGRLVPDRRDPVFRIPDWVTVPGFLRPHLDARNAVTMAGLPYRVTEALHFSNGGGVYAAEDTRTGERVVLKEGRPYAGLAADGADAVTRLRRERDMLRRLAGIDGVPRVHDYFTLGDHEFLAQEFIEGRPLNTFFAERHPLLDPEPDPGRVAEYTAWALKVYEGTERVVEAVHARGVVFNDLHMFNIMVRPDDGVALIDFETAAPAADEGRQILANPGFLAPPDRRGTAVDDYCLACLKLALFAPLTTILQLDRTKAAHLAEVIAERFPLPEGYLESAVAEISRDVATGTRLVGTVPALRPDRAGWEETRSALGRAILASATPHRDDRLFPGDIQQFGGAALGLAYGAAGVLYALDVTGCPVEHTDWLIEHATAPPPGTGLGLYDGLYGAAYTLAHLGHLDAAGKVVDICLGERWERLGTDLYGGLPGIALTLEHLAGPLETPDLRDAAARAAQLVADQVVTATGAPSRPGLLRGMAGPALMFVRFYERTGDPNLLDLAATAIRLDLQRCVTDKNGALHVDEGSRILPYLGRGSVGIGLVIDDYLAHREDERFREAREAIGLAARSVYYAQAGLFSGRAGMLLHLARQGDPRAAAHIRDLAWHAVPYQGGLAFIGENLLRLSMDLGTGTAGVLLALGAALHDRPVHLPFLAAPEQPARTLAGVGDTTTVRR</sequence>
<evidence type="ECO:0000259" key="1">
    <source>
        <dbReference type="PROSITE" id="PS50011"/>
    </source>
</evidence>
<dbReference type="EMBL" id="BAAABM010000015">
    <property type="protein sequence ID" value="GAA0329924.1"/>
    <property type="molecule type" value="Genomic_DNA"/>
</dbReference>
<dbReference type="Pfam" id="PF00069">
    <property type="entry name" value="Pkinase"/>
    <property type="match status" value="1"/>
</dbReference>
<dbReference type="InterPro" id="IPR058053">
    <property type="entry name" value="RamC_C"/>
</dbReference>
<dbReference type="InterPro" id="IPR012341">
    <property type="entry name" value="6hp_glycosidase-like_sf"/>
</dbReference>
<dbReference type="SMART" id="SM00220">
    <property type="entry name" value="S_TKc"/>
    <property type="match status" value="1"/>
</dbReference>
<dbReference type="SUPFAM" id="SSF56112">
    <property type="entry name" value="Protein kinase-like (PK-like)"/>
    <property type="match status" value="1"/>
</dbReference>
<organism evidence="2 3">
    <name type="scientific">Actinoallomurus spadix</name>
    <dbReference type="NCBI Taxonomy" id="79912"/>
    <lineage>
        <taxon>Bacteria</taxon>
        <taxon>Bacillati</taxon>
        <taxon>Actinomycetota</taxon>
        <taxon>Actinomycetes</taxon>
        <taxon>Streptosporangiales</taxon>
        <taxon>Thermomonosporaceae</taxon>
        <taxon>Actinoallomurus</taxon>
    </lineage>
</organism>
<dbReference type="InterPro" id="IPR053524">
    <property type="entry name" value="Aerial_hyphae_peptide-synth"/>
</dbReference>
<evidence type="ECO:0000313" key="3">
    <source>
        <dbReference type="Proteomes" id="UP001501822"/>
    </source>
</evidence>
<dbReference type="InterPro" id="IPR007822">
    <property type="entry name" value="LANC-like"/>
</dbReference>
<dbReference type="InterPro" id="IPR000719">
    <property type="entry name" value="Prot_kinase_dom"/>
</dbReference>
<dbReference type="CDD" id="cd04791">
    <property type="entry name" value="LanC_SerThrkinase"/>
    <property type="match status" value="1"/>
</dbReference>
<proteinExistence type="predicted"/>
<name>A0ABN0W9N0_9ACTN</name>
<accession>A0ABN0W9N0</accession>
<dbReference type="SMART" id="SM01260">
    <property type="entry name" value="LANC_like"/>
    <property type="match status" value="1"/>
</dbReference>
<dbReference type="InterPro" id="IPR057929">
    <property type="entry name" value="RamC_N"/>
</dbReference>
<dbReference type="Pfam" id="PF25816">
    <property type="entry name" value="RamC_N"/>
    <property type="match status" value="1"/>
</dbReference>
<feature type="domain" description="Protein kinase" evidence="1">
    <location>
        <begin position="224"/>
        <end position="495"/>
    </location>
</feature>
<dbReference type="Proteomes" id="UP001501822">
    <property type="component" value="Unassembled WGS sequence"/>
</dbReference>
<dbReference type="PROSITE" id="PS50011">
    <property type="entry name" value="PROTEIN_KINASE_DOM"/>
    <property type="match status" value="1"/>
</dbReference>
<dbReference type="InterPro" id="IPR011009">
    <property type="entry name" value="Kinase-like_dom_sf"/>
</dbReference>
<protein>
    <submittedName>
        <fullName evidence="2">Class III lanthionine synthetase LanKC</fullName>
    </submittedName>
</protein>
<keyword evidence="3" id="KW-1185">Reference proteome</keyword>
<dbReference type="Gene3D" id="1.50.10.10">
    <property type="match status" value="1"/>
</dbReference>
<dbReference type="Gene3D" id="1.10.510.10">
    <property type="entry name" value="Transferase(Phosphotransferase) domain 1"/>
    <property type="match status" value="1"/>
</dbReference>
<reference evidence="2 3" key="1">
    <citation type="journal article" date="2019" name="Int. J. Syst. Evol. Microbiol.">
        <title>The Global Catalogue of Microorganisms (GCM) 10K type strain sequencing project: providing services to taxonomists for standard genome sequencing and annotation.</title>
        <authorList>
            <consortium name="The Broad Institute Genomics Platform"/>
            <consortium name="The Broad Institute Genome Sequencing Center for Infectious Disease"/>
            <person name="Wu L."/>
            <person name="Ma J."/>
        </authorList>
    </citation>
    <scope>NUCLEOTIDE SEQUENCE [LARGE SCALE GENOMIC DNA]</scope>
    <source>
        <strain evidence="2 3">JCM 3146</strain>
    </source>
</reference>
<dbReference type="RefSeq" id="WP_343884590.1">
    <property type="nucleotide sequence ID" value="NZ_BAAABM010000015.1"/>
</dbReference>
<comment type="caution">
    <text evidence="2">The sequence shown here is derived from an EMBL/GenBank/DDBJ whole genome shotgun (WGS) entry which is preliminary data.</text>
</comment>
<gene>
    <name evidence="2" type="primary">lanKC_1</name>
    <name evidence="2" type="ORF">GCM10010151_19690</name>
</gene>
<dbReference type="SUPFAM" id="SSF158745">
    <property type="entry name" value="LanC-like"/>
    <property type="match status" value="1"/>
</dbReference>
<evidence type="ECO:0000313" key="2">
    <source>
        <dbReference type="EMBL" id="GAA0329924.1"/>
    </source>
</evidence>